<evidence type="ECO:0000256" key="4">
    <source>
        <dbReference type="ARBA" id="ARBA00022989"/>
    </source>
</evidence>
<name>A0A7C5QSE6_9PROT</name>
<keyword evidence="2" id="KW-1003">Cell membrane</keyword>
<dbReference type="EMBL" id="DRMJ01000384">
    <property type="protein sequence ID" value="HHL43419.1"/>
    <property type="molecule type" value="Genomic_DNA"/>
</dbReference>
<evidence type="ECO:0000313" key="7">
    <source>
        <dbReference type="EMBL" id="HHL43419.1"/>
    </source>
</evidence>
<proteinExistence type="predicted"/>
<evidence type="ECO:0000256" key="1">
    <source>
        <dbReference type="ARBA" id="ARBA00004651"/>
    </source>
</evidence>
<keyword evidence="5 6" id="KW-0472">Membrane</keyword>
<reference evidence="7" key="1">
    <citation type="journal article" date="2020" name="mSystems">
        <title>Genome- and Community-Level Interaction Insights into Carbon Utilization and Element Cycling Functions of Hydrothermarchaeota in Hydrothermal Sediment.</title>
        <authorList>
            <person name="Zhou Z."/>
            <person name="Liu Y."/>
            <person name="Xu W."/>
            <person name="Pan J."/>
            <person name="Luo Z.H."/>
            <person name="Li M."/>
        </authorList>
    </citation>
    <scope>NUCLEOTIDE SEQUENCE [LARGE SCALE GENOMIC DNA]</scope>
    <source>
        <strain evidence="7">HyVt-485</strain>
    </source>
</reference>
<evidence type="ECO:0000256" key="3">
    <source>
        <dbReference type="ARBA" id="ARBA00022692"/>
    </source>
</evidence>
<evidence type="ECO:0000256" key="5">
    <source>
        <dbReference type="ARBA" id="ARBA00023136"/>
    </source>
</evidence>
<feature type="non-terminal residue" evidence="7">
    <location>
        <position position="166"/>
    </location>
</feature>
<comment type="subcellular location">
    <subcellularLocation>
        <location evidence="1">Cell membrane</location>
        <topology evidence="1">Multi-pass membrane protein</topology>
    </subcellularLocation>
</comment>
<accession>A0A7C5QSE6</accession>
<comment type="caution">
    <text evidence="7">The sequence shown here is derived from an EMBL/GenBank/DDBJ whole genome shotgun (WGS) entry which is preliminary data.</text>
</comment>
<dbReference type="Proteomes" id="UP000885830">
    <property type="component" value="Unassembled WGS sequence"/>
</dbReference>
<dbReference type="PANTHER" id="PTHR42770">
    <property type="entry name" value="AMINO ACID TRANSPORTER-RELATED"/>
    <property type="match status" value="1"/>
</dbReference>
<dbReference type="AlphaFoldDB" id="A0A7C5QSE6"/>
<gene>
    <name evidence="7" type="ORF">ENJ42_07375</name>
</gene>
<feature type="transmembrane region" description="Helical" evidence="6">
    <location>
        <begin position="88"/>
        <end position="109"/>
    </location>
</feature>
<evidence type="ECO:0000256" key="2">
    <source>
        <dbReference type="ARBA" id="ARBA00022475"/>
    </source>
</evidence>
<organism evidence="7">
    <name type="scientific">Hellea balneolensis</name>
    <dbReference type="NCBI Taxonomy" id="287478"/>
    <lineage>
        <taxon>Bacteria</taxon>
        <taxon>Pseudomonadati</taxon>
        <taxon>Pseudomonadota</taxon>
        <taxon>Alphaproteobacteria</taxon>
        <taxon>Maricaulales</taxon>
        <taxon>Robiginitomaculaceae</taxon>
        <taxon>Hellea</taxon>
    </lineage>
</organism>
<feature type="transmembrane region" description="Helical" evidence="6">
    <location>
        <begin position="12"/>
        <end position="34"/>
    </location>
</feature>
<protein>
    <submittedName>
        <fullName evidence="7">Amino acid permease</fullName>
    </submittedName>
</protein>
<dbReference type="GO" id="GO:0022857">
    <property type="term" value="F:transmembrane transporter activity"/>
    <property type="evidence" value="ECO:0007669"/>
    <property type="project" value="InterPro"/>
</dbReference>
<sequence length="166" mass="17201">MNTSGASPKLGFWDLMGISLGQIIGTGVVVLTGVSISMTGAGAPWAFLLALAIVAIPSLCIAALGSAVPATGGNYTYVRDLLGTRTSFVYLCLLIAGQLILASFAIGFAEYAVALIPGVNVNLIAALVMICCYIANLLGIKTAARFQNFMVLFLLVSLVAYIVFGM</sequence>
<feature type="transmembrane region" description="Helical" evidence="6">
    <location>
        <begin position="121"/>
        <end position="140"/>
    </location>
</feature>
<feature type="transmembrane region" description="Helical" evidence="6">
    <location>
        <begin position="146"/>
        <end position="164"/>
    </location>
</feature>
<dbReference type="PANTHER" id="PTHR42770:SF7">
    <property type="entry name" value="MEMBRANE PROTEIN"/>
    <property type="match status" value="1"/>
</dbReference>
<keyword evidence="4 6" id="KW-1133">Transmembrane helix</keyword>
<feature type="transmembrane region" description="Helical" evidence="6">
    <location>
        <begin position="46"/>
        <end position="68"/>
    </location>
</feature>
<dbReference type="Gene3D" id="1.20.1740.10">
    <property type="entry name" value="Amino acid/polyamine transporter I"/>
    <property type="match status" value="1"/>
</dbReference>
<dbReference type="GO" id="GO:0005886">
    <property type="term" value="C:plasma membrane"/>
    <property type="evidence" value="ECO:0007669"/>
    <property type="project" value="UniProtKB-SubCell"/>
</dbReference>
<dbReference type="InterPro" id="IPR050367">
    <property type="entry name" value="APC_superfamily"/>
</dbReference>
<dbReference type="Pfam" id="PF13520">
    <property type="entry name" value="AA_permease_2"/>
    <property type="match status" value="1"/>
</dbReference>
<evidence type="ECO:0000256" key="6">
    <source>
        <dbReference type="SAM" id="Phobius"/>
    </source>
</evidence>
<keyword evidence="3 6" id="KW-0812">Transmembrane</keyword>
<dbReference type="InterPro" id="IPR002293">
    <property type="entry name" value="AA/rel_permease1"/>
</dbReference>